<evidence type="ECO:0000256" key="2">
    <source>
        <dbReference type="ARBA" id="ARBA00022532"/>
    </source>
</evidence>
<comment type="similarity">
    <text evidence="5">Belongs to the LDH/MDH superfamily. MDH type 3 family.</text>
</comment>
<evidence type="ECO:0000259" key="9">
    <source>
        <dbReference type="Pfam" id="PF00056"/>
    </source>
</evidence>
<dbReference type="InterPro" id="IPR036291">
    <property type="entry name" value="NAD(P)-bd_dom_sf"/>
</dbReference>
<comment type="catalytic activity">
    <reaction evidence="5">
        <text>(S)-malate + NAD(+) = oxaloacetate + NADH + H(+)</text>
        <dbReference type="Rhea" id="RHEA:21432"/>
        <dbReference type="ChEBI" id="CHEBI:15378"/>
        <dbReference type="ChEBI" id="CHEBI:15589"/>
        <dbReference type="ChEBI" id="CHEBI:16452"/>
        <dbReference type="ChEBI" id="CHEBI:57540"/>
        <dbReference type="ChEBI" id="CHEBI:57945"/>
        <dbReference type="EC" id="1.1.1.37"/>
    </reaction>
</comment>
<dbReference type="FunFam" id="3.90.110.10:FF:000004">
    <property type="entry name" value="Malate dehydrogenase"/>
    <property type="match status" value="1"/>
</dbReference>
<feature type="binding site" evidence="5 7">
    <location>
        <position position="89"/>
    </location>
    <ligand>
        <name>substrate</name>
    </ligand>
</feature>
<feature type="domain" description="Lactate/malate dehydrogenase N-terminal" evidence="9">
    <location>
        <begin position="5"/>
        <end position="143"/>
    </location>
</feature>
<comment type="function">
    <text evidence="1 5">Catalyzes the reversible oxidation of malate to oxaloacetate.</text>
</comment>
<evidence type="ECO:0000256" key="4">
    <source>
        <dbReference type="ARBA" id="ARBA00023027"/>
    </source>
</evidence>
<dbReference type="EC" id="1.1.1.37" evidence="5"/>
<proteinExistence type="inferred from homology"/>
<evidence type="ECO:0000256" key="7">
    <source>
        <dbReference type="PIRSR" id="PIRSR000102-2"/>
    </source>
</evidence>
<reference evidence="11 12" key="1">
    <citation type="submission" date="2020-08" db="EMBL/GenBank/DDBJ databases">
        <title>Genomic Encyclopedia of Type Strains, Phase IV (KMG-IV): sequencing the most valuable type-strain genomes for metagenomic binning, comparative biology and taxonomic classification.</title>
        <authorList>
            <person name="Goeker M."/>
        </authorList>
    </citation>
    <scope>NUCLEOTIDE SEQUENCE [LARGE SCALE GENOMIC DNA]</scope>
    <source>
        <strain evidence="11 12">DSM 12706</strain>
    </source>
</reference>
<evidence type="ECO:0000313" key="12">
    <source>
        <dbReference type="Proteomes" id="UP000542353"/>
    </source>
</evidence>
<dbReference type="Gene3D" id="3.90.110.10">
    <property type="entry name" value="Lactate dehydrogenase/glycoside hydrolase, family 4, C-terminal"/>
    <property type="match status" value="1"/>
</dbReference>
<organism evidence="11 12">
    <name type="scientific">Rhodopseudomonas rhenobacensis</name>
    <dbReference type="NCBI Taxonomy" id="87461"/>
    <lineage>
        <taxon>Bacteria</taxon>
        <taxon>Pseudomonadati</taxon>
        <taxon>Pseudomonadota</taxon>
        <taxon>Alphaproteobacteria</taxon>
        <taxon>Hyphomicrobiales</taxon>
        <taxon>Nitrobacteraceae</taxon>
        <taxon>Rhodopseudomonas</taxon>
    </lineage>
</organism>
<dbReference type="HAMAP" id="MF_00487">
    <property type="entry name" value="Malate_dehydrog_3"/>
    <property type="match status" value="1"/>
</dbReference>
<dbReference type="CDD" id="cd01339">
    <property type="entry name" value="LDH-like_MDH"/>
    <property type="match status" value="1"/>
</dbReference>
<dbReference type="Proteomes" id="UP000542353">
    <property type="component" value="Unassembled WGS sequence"/>
</dbReference>
<dbReference type="EMBL" id="JACHIH010000003">
    <property type="protein sequence ID" value="MBB5046218.1"/>
    <property type="molecule type" value="Genomic_DNA"/>
</dbReference>
<dbReference type="PANTHER" id="PTHR43128:SF16">
    <property type="entry name" value="L-LACTATE DEHYDROGENASE"/>
    <property type="match status" value="1"/>
</dbReference>
<keyword evidence="12" id="KW-1185">Reference proteome</keyword>
<dbReference type="PRINTS" id="PR00086">
    <property type="entry name" value="LLDHDRGNASE"/>
</dbReference>
<feature type="binding site" evidence="5 7">
    <location>
        <position position="152"/>
    </location>
    <ligand>
        <name>substrate</name>
    </ligand>
</feature>
<dbReference type="InterPro" id="IPR001557">
    <property type="entry name" value="L-lactate/malate_DH"/>
</dbReference>
<dbReference type="InterPro" id="IPR011275">
    <property type="entry name" value="Malate_DH_type3"/>
</dbReference>
<evidence type="ECO:0000256" key="8">
    <source>
        <dbReference type="PIRSR" id="PIRSR000102-3"/>
    </source>
</evidence>
<dbReference type="SUPFAM" id="SSF51735">
    <property type="entry name" value="NAD(P)-binding Rossmann-fold domains"/>
    <property type="match status" value="1"/>
</dbReference>
<dbReference type="AlphaFoldDB" id="A0A7W8DXT1"/>
<dbReference type="InterPro" id="IPR015955">
    <property type="entry name" value="Lactate_DH/Glyco_Ohase_4_C"/>
</dbReference>
<keyword evidence="3 5" id="KW-0560">Oxidoreductase</keyword>
<dbReference type="SUPFAM" id="SSF56327">
    <property type="entry name" value="LDH C-terminal domain-like"/>
    <property type="match status" value="1"/>
</dbReference>
<dbReference type="GO" id="GO:0006089">
    <property type="term" value="P:lactate metabolic process"/>
    <property type="evidence" value="ECO:0007669"/>
    <property type="project" value="TreeGrafter"/>
</dbReference>
<dbReference type="RefSeq" id="WP_184254850.1">
    <property type="nucleotide sequence ID" value="NZ_JACHIH010000003.1"/>
</dbReference>
<dbReference type="GO" id="GO:0004459">
    <property type="term" value="F:L-lactate dehydrogenase (NAD+) activity"/>
    <property type="evidence" value="ECO:0007669"/>
    <property type="project" value="TreeGrafter"/>
</dbReference>
<feature type="binding site" evidence="5 8">
    <location>
        <position position="34"/>
    </location>
    <ligand>
        <name>NAD(+)</name>
        <dbReference type="ChEBI" id="CHEBI:57540"/>
    </ligand>
</feature>
<feature type="binding site" evidence="5 8">
    <location>
        <begin position="119"/>
        <end position="121"/>
    </location>
    <ligand>
        <name>NAD(+)</name>
        <dbReference type="ChEBI" id="CHEBI:57540"/>
    </ligand>
</feature>
<dbReference type="Pfam" id="PF00056">
    <property type="entry name" value="Ldh_1_N"/>
    <property type="match status" value="1"/>
</dbReference>
<keyword evidence="4 5" id="KW-0520">NAD</keyword>
<feature type="active site" description="Proton acceptor" evidence="5 6">
    <location>
        <position position="176"/>
    </location>
</feature>
<evidence type="ECO:0000256" key="1">
    <source>
        <dbReference type="ARBA" id="ARBA00003966"/>
    </source>
</evidence>
<dbReference type="Pfam" id="PF02866">
    <property type="entry name" value="Ldh_1_C"/>
    <property type="match status" value="1"/>
</dbReference>
<feature type="binding site" evidence="5 7">
    <location>
        <position position="121"/>
    </location>
    <ligand>
        <name>substrate</name>
    </ligand>
</feature>
<dbReference type="PANTHER" id="PTHR43128">
    <property type="entry name" value="L-2-HYDROXYCARBOXYLATE DEHYDROGENASE (NAD(P)(+))"/>
    <property type="match status" value="1"/>
</dbReference>
<keyword evidence="2 5" id="KW-0816">Tricarboxylic acid cycle</keyword>
<evidence type="ECO:0000256" key="5">
    <source>
        <dbReference type="HAMAP-Rule" id="MF_00487"/>
    </source>
</evidence>
<dbReference type="InterPro" id="IPR022383">
    <property type="entry name" value="Lactate/malate_DH_C"/>
</dbReference>
<dbReference type="GO" id="GO:0030060">
    <property type="term" value="F:L-malate dehydrogenase (NAD+) activity"/>
    <property type="evidence" value="ECO:0007669"/>
    <property type="project" value="UniProtKB-UniRule"/>
</dbReference>
<protein>
    <recommendedName>
        <fullName evidence="5">Malate dehydrogenase</fullName>
        <ecNumber evidence="5">1.1.1.37</ecNumber>
    </recommendedName>
</protein>
<comment type="caution">
    <text evidence="11">The sequence shown here is derived from an EMBL/GenBank/DDBJ whole genome shotgun (WGS) entry which is preliminary data.</text>
</comment>
<dbReference type="Gene3D" id="3.40.50.720">
    <property type="entry name" value="NAD(P)-binding Rossmann-like Domain"/>
    <property type="match status" value="1"/>
</dbReference>
<accession>A0A7W8DXT1</accession>
<feature type="domain" description="Lactate/malate dehydrogenase C-terminal" evidence="10">
    <location>
        <begin position="148"/>
        <end position="306"/>
    </location>
</feature>
<dbReference type="GO" id="GO:0006099">
    <property type="term" value="P:tricarboxylic acid cycle"/>
    <property type="evidence" value="ECO:0007669"/>
    <property type="project" value="UniProtKB-UniRule"/>
</dbReference>
<evidence type="ECO:0000256" key="3">
    <source>
        <dbReference type="ARBA" id="ARBA00023002"/>
    </source>
</evidence>
<dbReference type="NCBIfam" id="NF004863">
    <property type="entry name" value="PRK06223.1"/>
    <property type="match status" value="1"/>
</dbReference>
<evidence type="ECO:0000259" key="10">
    <source>
        <dbReference type="Pfam" id="PF02866"/>
    </source>
</evidence>
<feature type="binding site" evidence="5 7">
    <location>
        <position position="83"/>
    </location>
    <ligand>
        <name>substrate</name>
    </ligand>
</feature>
<sequence length="320" mass="33267">MSRNKIVLAGAGQIGGTLAHLAMLHRLGDVTLLDVAANPPKGKALDLSHAAAIEGSDAVLRGTADQADIVGADVVIVTAGVPRRPGVDREALLGINLPVMESIGTAIGRYCPDAFVICITNPLDAMVWALRRFSGLPPERVVGMGGVLDSARLRSFLAEALGVSVTEVQAMTLGGHGDDMVPLVRQATVGGVALPDLVKMGWITQQAIDAIVQRTRNGGAEVVNLMGSSSAYYAPASAAIAMAMSYLGDQKRVFPASAALSGQYGVDGLHVGVPVMIGSGGIEKIIELDFDDEERRQFARSVAAVASLVEDCKRLHLGLA</sequence>
<name>A0A7W8DXT1_9BRAD</name>
<evidence type="ECO:0000313" key="11">
    <source>
        <dbReference type="EMBL" id="MBB5046218.1"/>
    </source>
</evidence>
<dbReference type="InterPro" id="IPR001236">
    <property type="entry name" value="Lactate/malate_DH_N"/>
</dbReference>
<feature type="binding site" evidence="5">
    <location>
        <begin position="10"/>
        <end position="15"/>
    </location>
    <ligand>
        <name>NAD(+)</name>
        <dbReference type="ChEBI" id="CHEBI:57540"/>
    </ligand>
</feature>
<evidence type="ECO:0000256" key="6">
    <source>
        <dbReference type="PIRSR" id="PIRSR000102-1"/>
    </source>
</evidence>
<dbReference type="PIRSF" id="PIRSF000102">
    <property type="entry name" value="Lac_mal_DH"/>
    <property type="match status" value="1"/>
</dbReference>
<feature type="binding site" evidence="5 8">
    <location>
        <position position="96"/>
    </location>
    <ligand>
        <name>NAD(+)</name>
        <dbReference type="ChEBI" id="CHEBI:57540"/>
    </ligand>
</feature>
<gene>
    <name evidence="5" type="primary">mdh</name>
    <name evidence="11" type="ORF">HNR60_000960</name>
</gene>
<dbReference type="FunFam" id="3.40.50.720:FF:000018">
    <property type="entry name" value="Malate dehydrogenase"/>
    <property type="match status" value="1"/>
</dbReference>